<feature type="compositionally biased region" description="Basic and acidic residues" evidence="1">
    <location>
        <begin position="28"/>
        <end position="46"/>
    </location>
</feature>
<dbReference type="AlphaFoldDB" id="A0A3B0VZJ3"/>
<evidence type="ECO:0000256" key="1">
    <source>
        <dbReference type="SAM" id="MobiDB-lite"/>
    </source>
</evidence>
<sequence length="46" mass="5045">GDASWAGAVWIEITPDSRSLGVKADGQYSHDDRETEKEAGRRQEIG</sequence>
<protein>
    <submittedName>
        <fullName evidence="2">Uncharacterized protein</fullName>
    </submittedName>
</protein>
<reference evidence="2" key="1">
    <citation type="submission" date="2018-06" db="EMBL/GenBank/DDBJ databases">
        <authorList>
            <person name="Zhirakovskaya E."/>
        </authorList>
    </citation>
    <scope>NUCLEOTIDE SEQUENCE</scope>
</reference>
<proteinExistence type="predicted"/>
<name>A0A3B0VZJ3_9ZZZZ</name>
<evidence type="ECO:0000313" key="2">
    <source>
        <dbReference type="EMBL" id="VAW48461.1"/>
    </source>
</evidence>
<feature type="region of interest" description="Disordered" evidence="1">
    <location>
        <begin position="20"/>
        <end position="46"/>
    </location>
</feature>
<dbReference type="EMBL" id="UOFC01000207">
    <property type="protein sequence ID" value="VAW48461.1"/>
    <property type="molecule type" value="Genomic_DNA"/>
</dbReference>
<organism evidence="2">
    <name type="scientific">hydrothermal vent metagenome</name>
    <dbReference type="NCBI Taxonomy" id="652676"/>
    <lineage>
        <taxon>unclassified sequences</taxon>
        <taxon>metagenomes</taxon>
        <taxon>ecological metagenomes</taxon>
    </lineage>
</organism>
<gene>
    <name evidence="2" type="ORF">MNBD_GAMMA03-204</name>
</gene>
<feature type="non-terminal residue" evidence="2">
    <location>
        <position position="1"/>
    </location>
</feature>
<accession>A0A3B0VZJ3</accession>